<comment type="pathway">
    <text evidence="2">Carbohydrate biosynthesis; dTDP-L-rhamnose biosynthesis.</text>
</comment>
<accession>A0A9D1V5I9</accession>
<dbReference type="Proteomes" id="UP000824193">
    <property type="component" value="Unassembled WGS sequence"/>
</dbReference>
<organism evidence="4 5">
    <name type="scientific">Candidatus Allofournierella pullicola</name>
    <dbReference type="NCBI Taxonomy" id="2838596"/>
    <lineage>
        <taxon>Bacteria</taxon>
        <taxon>Bacillati</taxon>
        <taxon>Bacillota</taxon>
        <taxon>Clostridia</taxon>
        <taxon>Eubacteriales</taxon>
        <taxon>Oscillospiraceae</taxon>
        <taxon>Allofournierella</taxon>
    </lineage>
</organism>
<dbReference type="SUPFAM" id="SSF51735">
    <property type="entry name" value="NAD(P)-binding Rossmann-fold domains"/>
    <property type="match status" value="1"/>
</dbReference>
<comment type="similarity">
    <text evidence="1 2">Belongs to the dTDP-4-dehydrorhamnose reductase family.</text>
</comment>
<dbReference type="EMBL" id="DXFW01000035">
    <property type="protein sequence ID" value="HIX06409.1"/>
    <property type="molecule type" value="Genomic_DNA"/>
</dbReference>
<dbReference type="InterPro" id="IPR036291">
    <property type="entry name" value="NAD(P)-bd_dom_sf"/>
</dbReference>
<evidence type="ECO:0000256" key="2">
    <source>
        <dbReference type="RuleBase" id="RU364082"/>
    </source>
</evidence>
<protein>
    <recommendedName>
        <fullName evidence="2">dTDP-4-dehydrorhamnose reductase</fullName>
        <ecNumber evidence="2">1.1.1.133</ecNumber>
    </recommendedName>
</protein>
<dbReference type="Gene3D" id="3.40.50.720">
    <property type="entry name" value="NAD(P)-binding Rossmann-like Domain"/>
    <property type="match status" value="1"/>
</dbReference>
<gene>
    <name evidence="4" type="primary">rfbD</name>
    <name evidence="4" type="ORF">H9865_10005</name>
</gene>
<dbReference type="PANTHER" id="PTHR10491:SF4">
    <property type="entry name" value="METHIONINE ADENOSYLTRANSFERASE 2 SUBUNIT BETA"/>
    <property type="match status" value="1"/>
</dbReference>
<dbReference type="NCBIfam" id="TIGR01214">
    <property type="entry name" value="rmlD"/>
    <property type="match status" value="1"/>
</dbReference>
<comment type="caution">
    <text evidence="4">The sequence shown here is derived from an EMBL/GenBank/DDBJ whole genome shotgun (WGS) entry which is preliminary data.</text>
</comment>
<name>A0A9D1V5I9_9FIRM</name>
<evidence type="ECO:0000256" key="1">
    <source>
        <dbReference type="ARBA" id="ARBA00010944"/>
    </source>
</evidence>
<reference evidence="4" key="2">
    <citation type="submission" date="2021-04" db="EMBL/GenBank/DDBJ databases">
        <authorList>
            <person name="Gilroy R."/>
        </authorList>
    </citation>
    <scope>NUCLEOTIDE SEQUENCE</scope>
    <source>
        <strain evidence="4">2239</strain>
    </source>
</reference>
<keyword evidence="2" id="KW-0521">NADP</keyword>
<evidence type="ECO:0000313" key="5">
    <source>
        <dbReference type="Proteomes" id="UP000824193"/>
    </source>
</evidence>
<feature type="domain" description="RmlD-like substrate binding" evidence="3">
    <location>
        <begin position="1"/>
        <end position="294"/>
    </location>
</feature>
<dbReference type="GO" id="GO:0008831">
    <property type="term" value="F:dTDP-4-dehydrorhamnose reductase activity"/>
    <property type="evidence" value="ECO:0007669"/>
    <property type="project" value="UniProtKB-EC"/>
</dbReference>
<dbReference type="GO" id="GO:0019305">
    <property type="term" value="P:dTDP-rhamnose biosynthetic process"/>
    <property type="evidence" value="ECO:0007669"/>
    <property type="project" value="TreeGrafter"/>
</dbReference>
<reference evidence="4" key="1">
    <citation type="journal article" date="2021" name="PeerJ">
        <title>Extensive microbial diversity within the chicken gut microbiome revealed by metagenomics and culture.</title>
        <authorList>
            <person name="Gilroy R."/>
            <person name="Ravi A."/>
            <person name="Getino M."/>
            <person name="Pursley I."/>
            <person name="Horton D.L."/>
            <person name="Alikhan N.F."/>
            <person name="Baker D."/>
            <person name="Gharbi K."/>
            <person name="Hall N."/>
            <person name="Watson M."/>
            <person name="Adriaenssens E.M."/>
            <person name="Foster-Nyarko E."/>
            <person name="Jarju S."/>
            <person name="Secka A."/>
            <person name="Antonio M."/>
            <person name="Oren A."/>
            <person name="Chaudhuri R.R."/>
            <person name="La Ragione R."/>
            <person name="Hildebrand F."/>
            <person name="Pallen M.J."/>
        </authorList>
    </citation>
    <scope>NUCLEOTIDE SEQUENCE</scope>
    <source>
        <strain evidence="4">2239</strain>
    </source>
</reference>
<proteinExistence type="inferred from homology"/>
<comment type="function">
    <text evidence="2">Catalyzes the reduction of dTDP-6-deoxy-L-lyxo-4-hexulose to yield dTDP-L-rhamnose.</text>
</comment>
<evidence type="ECO:0000313" key="4">
    <source>
        <dbReference type="EMBL" id="HIX06409.1"/>
    </source>
</evidence>
<dbReference type="GO" id="GO:0005829">
    <property type="term" value="C:cytosol"/>
    <property type="evidence" value="ECO:0007669"/>
    <property type="project" value="TreeGrafter"/>
</dbReference>
<dbReference type="AlphaFoldDB" id="A0A9D1V5I9"/>
<dbReference type="InterPro" id="IPR005913">
    <property type="entry name" value="dTDP_dehydrorham_reduct"/>
</dbReference>
<dbReference type="Gene3D" id="3.90.25.10">
    <property type="entry name" value="UDP-galactose 4-epimerase, domain 1"/>
    <property type="match status" value="1"/>
</dbReference>
<dbReference type="Pfam" id="PF04321">
    <property type="entry name" value="RmlD_sub_bind"/>
    <property type="match status" value="1"/>
</dbReference>
<evidence type="ECO:0000259" key="3">
    <source>
        <dbReference type="Pfam" id="PF04321"/>
    </source>
</evidence>
<dbReference type="EC" id="1.1.1.133" evidence="2"/>
<dbReference type="CDD" id="cd05254">
    <property type="entry name" value="dTDP_HR_like_SDR_e"/>
    <property type="match status" value="1"/>
</dbReference>
<dbReference type="InterPro" id="IPR029903">
    <property type="entry name" value="RmlD-like-bd"/>
</dbReference>
<sequence length="302" mass="32818">MKILITGASGQLGTELQRQLAEGGSSLGPLPERLKNATVLPTDVAELDITDRAATIAFVRRHQPDTIISCAAFTNVDGCETSTDAAFKVNALGASHLAQAAERVGARLIHVSTDYVFSGEGSTPLDESCPIGPVSAYGRTKALGEEYVRNFCHRYFIVRTAWLYGYNGKNFVKTMVNAGKKFGKLEVVNDQLGNPTNAEDLAHHILKLAVSHDYGIYHCTGEGVCSWYDFASEIIRLAGVDATVSPCTSAEYAEKHPAAASRPAWSALENRMLACTVGNEMRPWQEALKCYFDHWDGENGLK</sequence>
<dbReference type="PANTHER" id="PTHR10491">
    <property type="entry name" value="DTDP-4-DEHYDRORHAMNOSE REDUCTASE"/>
    <property type="match status" value="1"/>
</dbReference>
<keyword evidence="2 4" id="KW-0560">Oxidoreductase</keyword>